<feature type="compositionally biased region" description="Polar residues" evidence="1">
    <location>
        <begin position="215"/>
        <end position="228"/>
    </location>
</feature>
<dbReference type="Proteomes" id="UP001437256">
    <property type="component" value="Unassembled WGS sequence"/>
</dbReference>
<feature type="compositionally biased region" description="Low complexity" evidence="1">
    <location>
        <begin position="120"/>
        <end position="144"/>
    </location>
</feature>
<comment type="caution">
    <text evidence="2">The sequence shown here is derived from an EMBL/GenBank/DDBJ whole genome shotgun (WGS) entry which is preliminary data.</text>
</comment>
<feature type="compositionally biased region" description="Polar residues" evidence="1">
    <location>
        <begin position="152"/>
        <end position="171"/>
    </location>
</feature>
<accession>A0ABR2ZPF5</accession>
<organism evidence="2 3">
    <name type="scientific">Marasmius tenuissimus</name>
    <dbReference type="NCBI Taxonomy" id="585030"/>
    <lineage>
        <taxon>Eukaryota</taxon>
        <taxon>Fungi</taxon>
        <taxon>Dikarya</taxon>
        <taxon>Basidiomycota</taxon>
        <taxon>Agaricomycotina</taxon>
        <taxon>Agaricomycetes</taxon>
        <taxon>Agaricomycetidae</taxon>
        <taxon>Agaricales</taxon>
        <taxon>Marasmiineae</taxon>
        <taxon>Marasmiaceae</taxon>
        <taxon>Marasmius</taxon>
    </lineage>
</organism>
<evidence type="ECO:0000313" key="2">
    <source>
        <dbReference type="EMBL" id="KAL0063223.1"/>
    </source>
</evidence>
<name>A0ABR2ZPF5_9AGAR</name>
<feature type="region of interest" description="Disordered" evidence="1">
    <location>
        <begin position="120"/>
        <end position="255"/>
    </location>
</feature>
<keyword evidence="3" id="KW-1185">Reference proteome</keyword>
<evidence type="ECO:0000313" key="3">
    <source>
        <dbReference type="Proteomes" id="UP001437256"/>
    </source>
</evidence>
<protein>
    <submittedName>
        <fullName evidence="2">Uncharacterized protein</fullName>
    </submittedName>
</protein>
<dbReference type="EMBL" id="JBBXMP010000086">
    <property type="protein sequence ID" value="KAL0063223.1"/>
    <property type="molecule type" value="Genomic_DNA"/>
</dbReference>
<evidence type="ECO:0000256" key="1">
    <source>
        <dbReference type="SAM" id="MobiDB-lite"/>
    </source>
</evidence>
<gene>
    <name evidence="2" type="ORF">AAF712_009921</name>
</gene>
<reference evidence="2 3" key="1">
    <citation type="submission" date="2024-05" db="EMBL/GenBank/DDBJ databases">
        <title>A draft genome resource for the thread blight pathogen Marasmius tenuissimus strain MS-2.</title>
        <authorList>
            <person name="Yulfo-Soto G.E."/>
            <person name="Baruah I.K."/>
            <person name="Amoako-Attah I."/>
            <person name="Bukari Y."/>
            <person name="Meinhardt L.W."/>
            <person name="Bailey B.A."/>
            <person name="Cohen S.P."/>
        </authorList>
    </citation>
    <scope>NUCLEOTIDE SEQUENCE [LARGE SCALE GENOMIC DNA]</scope>
    <source>
        <strain evidence="2 3">MS-2</strain>
    </source>
</reference>
<proteinExistence type="predicted"/>
<sequence length="307" mass="31968">MLKGASSPWGRQHDLDLRLSRAQTTIDHIGRKVRIDFLSAFRSHTCCAHMLSYGLAADSGSGSLPSPAHTPIISTTPTTLPIFLRGQTEPFRSAQTAVRDSIGESVPPLTAPAVLMTPSTGSSVFAPSTSSTSLPTSLAPTASPVQPDTVISPPTSISTPCFSVPSTSSSDIPVGRRTSSPSTSTSNNHPIETVPSASIAPASAGLPARPEFSAFSGTLPTRGRSTSPQHRRRDSIASTSSGHSFHSDHPLPVGLGQEVEDVGEAGQPTVIAPIPAVITIEDIGVGQVISPRTFQLNVDVDANRRTT</sequence>